<dbReference type="AlphaFoldDB" id="A0A5J5BI01"/>
<name>A0A5J5BI01_9ASTE</name>
<comment type="similarity">
    <text evidence="1">Belongs to the methyltransferase superfamily. L-isoaspartyl/D-aspartyl protein methyltransferase family.</text>
</comment>
<proteinExistence type="inferred from homology"/>
<evidence type="ECO:0000256" key="1">
    <source>
        <dbReference type="ARBA" id="ARBA00005369"/>
    </source>
</evidence>
<dbReference type="Pfam" id="PF01135">
    <property type="entry name" value="PCMT"/>
    <property type="match status" value="1"/>
</dbReference>
<dbReference type="SUPFAM" id="SSF53335">
    <property type="entry name" value="S-adenosyl-L-methionine-dependent methyltransferases"/>
    <property type="match status" value="1"/>
</dbReference>
<organism evidence="2 3">
    <name type="scientific">Nyssa sinensis</name>
    <dbReference type="NCBI Taxonomy" id="561372"/>
    <lineage>
        <taxon>Eukaryota</taxon>
        <taxon>Viridiplantae</taxon>
        <taxon>Streptophyta</taxon>
        <taxon>Embryophyta</taxon>
        <taxon>Tracheophyta</taxon>
        <taxon>Spermatophyta</taxon>
        <taxon>Magnoliopsida</taxon>
        <taxon>eudicotyledons</taxon>
        <taxon>Gunneridae</taxon>
        <taxon>Pentapetalae</taxon>
        <taxon>asterids</taxon>
        <taxon>Cornales</taxon>
        <taxon>Nyssaceae</taxon>
        <taxon>Nyssa</taxon>
    </lineage>
</organism>
<dbReference type="OrthoDB" id="73890at2759"/>
<dbReference type="GO" id="GO:0005737">
    <property type="term" value="C:cytoplasm"/>
    <property type="evidence" value="ECO:0007669"/>
    <property type="project" value="TreeGrafter"/>
</dbReference>
<accession>A0A5J5BI01</accession>
<keyword evidence="3" id="KW-1185">Reference proteome</keyword>
<dbReference type="EMBL" id="CM018036">
    <property type="protein sequence ID" value="KAA8540741.1"/>
    <property type="molecule type" value="Genomic_DNA"/>
</dbReference>
<evidence type="ECO:0008006" key="4">
    <source>
        <dbReference type="Google" id="ProtNLM"/>
    </source>
</evidence>
<dbReference type="Proteomes" id="UP000325577">
    <property type="component" value="Linkage Group LG13"/>
</dbReference>
<dbReference type="InterPro" id="IPR000682">
    <property type="entry name" value="PCMT"/>
</dbReference>
<dbReference type="Gene3D" id="3.40.50.150">
    <property type="entry name" value="Vaccinia Virus protein VP39"/>
    <property type="match status" value="1"/>
</dbReference>
<reference evidence="2 3" key="1">
    <citation type="submission" date="2019-09" db="EMBL/GenBank/DDBJ databases">
        <title>A chromosome-level genome assembly of the Chinese tupelo Nyssa sinensis.</title>
        <authorList>
            <person name="Yang X."/>
            <person name="Kang M."/>
            <person name="Yang Y."/>
            <person name="Xiong H."/>
            <person name="Wang M."/>
            <person name="Zhang Z."/>
            <person name="Wang Z."/>
            <person name="Wu H."/>
            <person name="Ma T."/>
            <person name="Liu J."/>
            <person name="Xi Z."/>
        </authorList>
    </citation>
    <scope>NUCLEOTIDE SEQUENCE [LARGE SCALE GENOMIC DNA]</scope>
    <source>
        <strain evidence="2">J267</strain>
        <tissue evidence="2">Leaf</tissue>
    </source>
</reference>
<evidence type="ECO:0000313" key="2">
    <source>
        <dbReference type="EMBL" id="KAA8540741.1"/>
    </source>
</evidence>
<gene>
    <name evidence="2" type="ORF">F0562_024340</name>
</gene>
<evidence type="ECO:0000313" key="3">
    <source>
        <dbReference type="Proteomes" id="UP000325577"/>
    </source>
</evidence>
<dbReference type="PANTHER" id="PTHR11579:SF28">
    <property type="entry name" value="PROTEIN-L-ISOASPARTATE O-METHYLTRANSFERASE 1"/>
    <property type="match status" value="1"/>
</dbReference>
<sequence length="210" mass="23445">MQMPSSVIAYGCRYLAPLKPRLINFTLRRYRPHRRRLLLPPLATVAVTLSSCRLPKPNFCAGNSLFLGMEVDFLSRSLLSLYVCMYTYAHVSIDRFWAGSGINTNKAMVEHLQHYGVMKSKKVVEVMETVDRALFVPSGTPPYVDSPMQIGYNATISAPHMHATCLQLLEENLQHGMHALDVGSGTGLFDSMLCTYGWTTGSGGWCRTYS</sequence>
<protein>
    <recommendedName>
        <fullName evidence="4">Protein-L-isoaspartate O-methyltransferase</fullName>
    </recommendedName>
</protein>
<dbReference type="PANTHER" id="PTHR11579">
    <property type="entry name" value="PROTEIN-L-ISOASPARTATE O-METHYLTRANSFERASE"/>
    <property type="match status" value="1"/>
</dbReference>
<dbReference type="InterPro" id="IPR029063">
    <property type="entry name" value="SAM-dependent_MTases_sf"/>
</dbReference>
<dbReference type="GO" id="GO:0004719">
    <property type="term" value="F:protein-L-isoaspartate (D-aspartate) O-methyltransferase activity"/>
    <property type="evidence" value="ECO:0007669"/>
    <property type="project" value="InterPro"/>
</dbReference>